<evidence type="ECO:0000313" key="2">
    <source>
        <dbReference type="EMBL" id="KAF5398666.1"/>
    </source>
</evidence>
<feature type="region of interest" description="Disordered" evidence="1">
    <location>
        <begin position="1"/>
        <end position="154"/>
    </location>
</feature>
<feature type="compositionally biased region" description="Basic and acidic residues" evidence="1">
    <location>
        <begin position="66"/>
        <end position="84"/>
    </location>
</feature>
<protein>
    <submittedName>
        <fullName evidence="2">Uncharacterized protein</fullName>
    </submittedName>
</protein>
<proteinExistence type="predicted"/>
<dbReference type="Proteomes" id="UP000748531">
    <property type="component" value="Unassembled WGS sequence"/>
</dbReference>
<accession>A0A8J4SUZ2</accession>
<gene>
    <name evidence="2" type="ORF">PHET_08252</name>
</gene>
<evidence type="ECO:0000256" key="1">
    <source>
        <dbReference type="SAM" id="MobiDB-lite"/>
    </source>
</evidence>
<feature type="compositionally biased region" description="Basic and acidic residues" evidence="1">
    <location>
        <begin position="12"/>
        <end position="37"/>
    </location>
</feature>
<sequence>MCSLSIVTGISDGDKKIPISENKDDKKTNHKQSDTNKPRNNSRKNVLDLLMEPYDQVPSFLPTEKTLNHVDRNKDNTVSEESRQSESTGIKRSVRFSETVSFDEENINKTDRQPPNAEVVKRGQKPSDVHQRPHTAPGLSKDVKSSLENLLADE</sequence>
<keyword evidence="3" id="KW-1185">Reference proteome</keyword>
<name>A0A8J4SUZ2_9TREM</name>
<organism evidence="2 3">
    <name type="scientific">Paragonimus heterotremus</name>
    <dbReference type="NCBI Taxonomy" id="100268"/>
    <lineage>
        <taxon>Eukaryota</taxon>
        <taxon>Metazoa</taxon>
        <taxon>Spiralia</taxon>
        <taxon>Lophotrochozoa</taxon>
        <taxon>Platyhelminthes</taxon>
        <taxon>Trematoda</taxon>
        <taxon>Digenea</taxon>
        <taxon>Plagiorchiida</taxon>
        <taxon>Troglotremata</taxon>
        <taxon>Troglotrematidae</taxon>
        <taxon>Paragonimus</taxon>
    </lineage>
</organism>
<feature type="compositionally biased region" description="Polar residues" evidence="1">
    <location>
        <begin position="85"/>
        <end position="100"/>
    </location>
</feature>
<evidence type="ECO:0000313" key="3">
    <source>
        <dbReference type="Proteomes" id="UP000748531"/>
    </source>
</evidence>
<comment type="caution">
    <text evidence="2">The sequence shown here is derived from an EMBL/GenBank/DDBJ whole genome shotgun (WGS) entry which is preliminary data.</text>
</comment>
<dbReference type="EMBL" id="LUCH01004758">
    <property type="protein sequence ID" value="KAF5398666.1"/>
    <property type="molecule type" value="Genomic_DNA"/>
</dbReference>
<dbReference type="OrthoDB" id="6269545at2759"/>
<dbReference type="AlphaFoldDB" id="A0A8J4SUZ2"/>
<feature type="compositionally biased region" description="Basic and acidic residues" evidence="1">
    <location>
        <begin position="119"/>
        <end position="131"/>
    </location>
</feature>
<reference evidence="2" key="1">
    <citation type="submission" date="2019-05" db="EMBL/GenBank/DDBJ databases">
        <title>Annotation for the trematode Paragonimus heterotremus.</title>
        <authorList>
            <person name="Choi Y.-J."/>
        </authorList>
    </citation>
    <scope>NUCLEOTIDE SEQUENCE</scope>
    <source>
        <strain evidence="2">LC</strain>
    </source>
</reference>